<dbReference type="InterPro" id="IPR021109">
    <property type="entry name" value="Peptidase_aspartic_dom_sf"/>
</dbReference>
<evidence type="ECO:0000313" key="4">
    <source>
        <dbReference type="WBParaSite" id="jg11379"/>
    </source>
</evidence>
<dbReference type="GO" id="GO:0004190">
    <property type="term" value="F:aspartic-type endopeptidase activity"/>
    <property type="evidence" value="ECO:0007669"/>
    <property type="project" value="InterPro"/>
</dbReference>
<dbReference type="GO" id="GO:0005764">
    <property type="term" value="C:lysosome"/>
    <property type="evidence" value="ECO:0007669"/>
    <property type="project" value="TreeGrafter"/>
</dbReference>
<dbReference type="PANTHER" id="PTHR47966:SF45">
    <property type="entry name" value="PEPTIDASE A1 DOMAIN-CONTAINING PROTEIN"/>
    <property type="match status" value="1"/>
</dbReference>
<keyword evidence="3" id="KW-1185">Reference proteome</keyword>
<dbReference type="SUPFAM" id="SSF50630">
    <property type="entry name" value="Acid proteases"/>
    <property type="match status" value="1"/>
</dbReference>
<sequence>MDPDITCDATQTCDTRCTDDSDYCEKLCDEYCCSSGDDYYNSDGKISSCDSKNKFNSSQSSTYKQVGGSFRIGYGLGFADGFYGNDTVRLGNDANALAIQNQTFAQVDGIVPPLINAINQGLLDQPIFTVYLASKGSFWHHFGGLFTYGGLDTVNCGNVTGYVNLTSPTYYQFPMEGVSVGNYSTTNSKDAISDTGTSLIYGPTEIVDEIANRVGAEKVMGYYVVKCTKKYDPVTFTIGGQQYNLTYNVFNTSTIRGLEPVFVCYGRN</sequence>
<dbReference type="CDD" id="cd05471">
    <property type="entry name" value="pepsin_like"/>
    <property type="match status" value="1"/>
</dbReference>
<organism evidence="3 4">
    <name type="scientific">Ditylenchus dipsaci</name>
    <dbReference type="NCBI Taxonomy" id="166011"/>
    <lineage>
        <taxon>Eukaryota</taxon>
        <taxon>Metazoa</taxon>
        <taxon>Ecdysozoa</taxon>
        <taxon>Nematoda</taxon>
        <taxon>Chromadorea</taxon>
        <taxon>Rhabditida</taxon>
        <taxon>Tylenchina</taxon>
        <taxon>Tylenchomorpha</taxon>
        <taxon>Sphaerularioidea</taxon>
        <taxon>Anguinidae</taxon>
        <taxon>Anguininae</taxon>
        <taxon>Ditylenchus</taxon>
    </lineage>
</organism>
<comment type="similarity">
    <text evidence="1">Belongs to the peptidase A1 family.</text>
</comment>
<dbReference type="InterPro" id="IPR034164">
    <property type="entry name" value="Pepsin-like_dom"/>
</dbReference>
<dbReference type="Pfam" id="PF00026">
    <property type="entry name" value="Asp"/>
    <property type="match status" value="1"/>
</dbReference>
<dbReference type="GO" id="GO:0006508">
    <property type="term" value="P:proteolysis"/>
    <property type="evidence" value="ECO:0007669"/>
    <property type="project" value="InterPro"/>
</dbReference>
<feature type="domain" description="Peptidase A1" evidence="2">
    <location>
        <begin position="1"/>
        <end position="268"/>
    </location>
</feature>
<dbReference type="Gene3D" id="2.60.40.1960">
    <property type="match status" value="1"/>
</dbReference>
<protein>
    <submittedName>
        <fullName evidence="4">Peptidase A1 domain-containing protein</fullName>
    </submittedName>
</protein>
<dbReference type="InterPro" id="IPR001969">
    <property type="entry name" value="Aspartic_peptidase_AS"/>
</dbReference>
<accession>A0A915CRJ7</accession>
<dbReference type="Proteomes" id="UP000887574">
    <property type="component" value="Unplaced"/>
</dbReference>
<proteinExistence type="inferred from homology"/>
<evidence type="ECO:0000256" key="1">
    <source>
        <dbReference type="ARBA" id="ARBA00007447"/>
    </source>
</evidence>
<dbReference type="WBParaSite" id="jg11379">
    <property type="protein sequence ID" value="jg11379"/>
    <property type="gene ID" value="jg11379"/>
</dbReference>
<dbReference type="InterPro" id="IPR033121">
    <property type="entry name" value="PEPTIDASE_A1"/>
</dbReference>
<dbReference type="PANTHER" id="PTHR47966">
    <property type="entry name" value="BETA-SITE APP-CLEAVING ENZYME, ISOFORM A-RELATED"/>
    <property type="match status" value="1"/>
</dbReference>
<reference evidence="4" key="1">
    <citation type="submission" date="2022-11" db="UniProtKB">
        <authorList>
            <consortium name="WormBaseParasite"/>
        </authorList>
    </citation>
    <scope>IDENTIFICATION</scope>
</reference>
<dbReference type="InterPro" id="IPR001461">
    <property type="entry name" value="Aspartic_peptidase_A1"/>
</dbReference>
<evidence type="ECO:0000313" key="3">
    <source>
        <dbReference type="Proteomes" id="UP000887574"/>
    </source>
</evidence>
<dbReference type="PROSITE" id="PS00141">
    <property type="entry name" value="ASP_PROTEASE"/>
    <property type="match status" value="1"/>
</dbReference>
<evidence type="ECO:0000259" key="2">
    <source>
        <dbReference type="PROSITE" id="PS51767"/>
    </source>
</evidence>
<name>A0A915CRJ7_9BILA</name>
<dbReference type="Gene3D" id="2.40.70.10">
    <property type="entry name" value="Acid Proteases"/>
    <property type="match status" value="3"/>
</dbReference>
<dbReference type="AlphaFoldDB" id="A0A915CRJ7"/>
<dbReference type="PROSITE" id="PS51767">
    <property type="entry name" value="PEPTIDASE_A1"/>
    <property type="match status" value="1"/>
</dbReference>